<dbReference type="Pfam" id="PF08448">
    <property type="entry name" value="PAS_4"/>
    <property type="match status" value="1"/>
</dbReference>
<evidence type="ECO:0000313" key="10">
    <source>
        <dbReference type="Proteomes" id="UP000515312"/>
    </source>
</evidence>
<dbReference type="SMART" id="SM00387">
    <property type="entry name" value="HATPase_c"/>
    <property type="match status" value="1"/>
</dbReference>
<keyword evidence="5" id="KW-0472">Membrane</keyword>
<dbReference type="PROSITE" id="PS50112">
    <property type="entry name" value="PAS"/>
    <property type="match status" value="1"/>
</dbReference>
<dbReference type="InterPro" id="IPR000700">
    <property type="entry name" value="PAS-assoc_C"/>
</dbReference>
<dbReference type="PRINTS" id="PR00344">
    <property type="entry name" value="BCTRLSENSOR"/>
</dbReference>
<name>A0A7G8BNQ7_9BACT</name>
<protein>
    <recommendedName>
        <fullName evidence="2">histidine kinase</fullName>
        <ecNumber evidence="2">2.7.13.3</ecNumber>
    </recommendedName>
</protein>
<dbReference type="InterPro" id="IPR003594">
    <property type="entry name" value="HATPase_dom"/>
</dbReference>
<feature type="coiled-coil region" evidence="4">
    <location>
        <begin position="149"/>
        <end position="218"/>
    </location>
</feature>
<dbReference type="EMBL" id="CP060394">
    <property type="protein sequence ID" value="QNI34177.1"/>
    <property type="molecule type" value="Genomic_DNA"/>
</dbReference>
<dbReference type="Pfam" id="PF05227">
    <property type="entry name" value="CHASE3"/>
    <property type="match status" value="1"/>
</dbReference>
<keyword evidence="5" id="KW-0812">Transmembrane</keyword>
<accession>A0A7G8BNQ7</accession>
<dbReference type="CDD" id="cd00082">
    <property type="entry name" value="HisKA"/>
    <property type="match status" value="1"/>
</dbReference>
<dbReference type="RefSeq" id="WP_186746138.1">
    <property type="nucleotide sequence ID" value="NZ_CP060394.1"/>
</dbReference>
<dbReference type="Proteomes" id="UP000515312">
    <property type="component" value="Chromosome"/>
</dbReference>
<dbReference type="Pfam" id="PF02518">
    <property type="entry name" value="HATPase_c"/>
    <property type="match status" value="1"/>
</dbReference>
<reference evidence="9 10" key="1">
    <citation type="submission" date="2020-08" db="EMBL/GenBank/DDBJ databases">
        <title>Edaphobacter telluris sp. nov. and Acidobacterium dinghuensis sp. nov., two acidobacteria isolated from forest soil.</title>
        <authorList>
            <person name="Fu J."/>
            <person name="Qiu L."/>
        </authorList>
    </citation>
    <scope>NUCLEOTIDE SEQUENCE [LARGE SCALE GENOMIC DNA]</scope>
    <source>
        <strain evidence="9">4Y35</strain>
    </source>
</reference>
<dbReference type="PANTHER" id="PTHR43065:SF42">
    <property type="entry name" value="TWO-COMPONENT SENSOR PPRA"/>
    <property type="match status" value="1"/>
</dbReference>
<dbReference type="SMART" id="SM00091">
    <property type="entry name" value="PAS"/>
    <property type="match status" value="1"/>
</dbReference>
<dbReference type="Pfam" id="PF00512">
    <property type="entry name" value="HisKA"/>
    <property type="match status" value="1"/>
</dbReference>
<dbReference type="InterPro" id="IPR036890">
    <property type="entry name" value="HATPase_C_sf"/>
</dbReference>
<evidence type="ECO:0000313" key="9">
    <source>
        <dbReference type="EMBL" id="QNI34177.1"/>
    </source>
</evidence>
<dbReference type="CDD" id="cd00130">
    <property type="entry name" value="PAS"/>
    <property type="match status" value="1"/>
</dbReference>
<keyword evidence="10" id="KW-1185">Reference proteome</keyword>
<dbReference type="PROSITE" id="PS50109">
    <property type="entry name" value="HIS_KIN"/>
    <property type="match status" value="1"/>
</dbReference>
<dbReference type="PANTHER" id="PTHR43065">
    <property type="entry name" value="SENSOR HISTIDINE KINASE"/>
    <property type="match status" value="1"/>
</dbReference>
<proteinExistence type="predicted"/>
<keyword evidence="5" id="KW-1133">Transmembrane helix</keyword>
<feature type="domain" description="PAS" evidence="7">
    <location>
        <begin position="225"/>
        <end position="298"/>
    </location>
</feature>
<dbReference type="InterPro" id="IPR000014">
    <property type="entry name" value="PAS"/>
</dbReference>
<dbReference type="EC" id="2.7.13.3" evidence="2"/>
<dbReference type="InterPro" id="IPR004358">
    <property type="entry name" value="Sig_transdc_His_kin-like_C"/>
</dbReference>
<keyword evidence="3" id="KW-0597">Phosphoprotein</keyword>
<dbReference type="NCBIfam" id="TIGR00229">
    <property type="entry name" value="sensory_box"/>
    <property type="match status" value="1"/>
</dbReference>
<dbReference type="SUPFAM" id="SSF47384">
    <property type="entry name" value="Homodimeric domain of signal transducing histidine kinase"/>
    <property type="match status" value="1"/>
</dbReference>
<dbReference type="Gene3D" id="3.30.450.20">
    <property type="entry name" value="PAS domain"/>
    <property type="match status" value="1"/>
</dbReference>
<dbReference type="SMART" id="SM00388">
    <property type="entry name" value="HisKA"/>
    <property type="match status" value="1"/>
</dbReference>
<evidence type="ECO:0000256" key="3">
    <source>
        <dbReference type="ARBA" id="ARBA00022553"/>
    </source>
</evidence>
<dbReference type="SUPFAM" id="SSF55785">
    <property type="entry name" value="PYP-like sensor domain (PAS domain)"/>
    <property type="match status" value="1"/>
</dbReference>
<evidence type="ECO:0000256" key="2">
    <source>
        <dbReference type="ARBA" id="ARBA00012438"/>
    </source>
</evidence>
<gene>
    <name evidence="9" type="ORF">H7849_09895</name>
</gene>
<dbReference type="InterPro" id="IPR036097">
    <property type="entry name" value="HisK_dim/P_sf"/>
</dbReference>
<sequence length="595" mass="66087">MNFRDFQRVLKQAFYVPLLALAALAGVLLWQATTTEHAQIWLDHSDLVSAQVAELERRIIDQQTVLRGYELTEDRAMLQAFDLRNSHIDAQFTSLRQLISDNPQQIGNLVGIHDAYLVWLSFAQTVIASPAPAADKGLAYRGRDLMSAVRQATRTMSEAEDRLRKQRLEKTILLERREVTIVIVGAFVVGLALSIFSMTRLKKVSRAYQDSLDSLQKRSTELYESREWLHTTLRSIGDAVIACGADSGVEFMNSVAEELTGWQMGEARGKPLQQVFHIVNEFTREEAESPVEKVRRQNAVIGLANHTALISRDGSEYVIDDSAAPIRDKDGTMIGIVLVFRDVTDQKRTEAALIANEKLAVAGRLAASIAHEIHNPLDSVANLHYLLERENDPAKRSEYLEMAQQELKRTMQISRTMLNLYREPNAPIVVDLKELLEGVLLLLQRRLDNQGITVQRDFDSGFAVEGFPAELRQVFANLIANAVDAAGSKGRILIRMRGAPAEELRGAGVVIEILDSGPGISNQASQKIFQPFFTTKGDQGTGLGLWVSMGIVQKHGGTIRVENTIDGDMRGATVRVYLPARTLATPSSRSTLHIS</sequence>
<evidence type="ECO:0000259" key="7">
    <source>
        <dbReference type="PROSITE" id="PS50112"/>
    </source>
</evidence>
<dbReference type="AlphaFoldDB" id="A0A7G8BNQ7"/>
<keyword evidence="4" id="KW-0175">Coiled coil</keyword>
<feature type="domain" description="Histidine kinase" evidence="6">
    <location>
        <begin position="368"/>
        <end position="582"/>
    </location>
</feature>
<feature type="transmembrane region" description="Helical" evidence="5">
    <location>
        <begin position="179"/>
        <end position="196"/>
    </location>
</feature>
<evidence type="ECO:0000259" key="6">
    <source>
        <dbReference type="PROSITE" id="PS50109"/>
    </source>
</evidence>
<dbReference type="Gene3D" id="3.30.565.10">
    <property type="entry name" value="Histidine kinase-like ATPase, C-terminal domain"/>
    <property type="match status" value="1"/>
</dbReference>
<organism evidence="9 10">
    <name type="scientific">Alloacidobacterium dinghuense</name>
    <dbReference type="NCBI Taxonomy" id="2763107"/>
    <lineage>
        <taxon>Bacteria</taxon>
        <taxon>Pseudomonadati</taxon>
        <taxon>Acidobacteriota</taxon>
        <taxon>Terriglobia</taxon>
        <taxon>Terriglobales</taxon>
        <taxon>Acidobacteriaceae</taxon>
        <taxon>Alloacidobacterium</taxon>
    </lineage>
</organism>
<dbReference type="InterPro" id="IPR013656">
    <property type="entry name" value="PAS_4"/>
</dbReference>
<evidence type="ECO:0000259" key="8">
    <source>
        <dbReference type="PROSITE" id="PS50113"/>
    </source>
</evidence>
<dbReference type="KEGG" id="adin:H7849_09895"/>
<dbReference type="InterPro" id="IPR005467">
    <property type="entry name" value="His_kinase_dom"/>
</dbReference>
<dbReference type="SMART" id="SM00086">
    <property type="entry name" value="PAC"/>
    <property type="match status" value="1"/>
</dbReference>
<dbReference type="InterPro" id="IPR001610">
    <property type="entry name" value="PAC"/>
</dbReference>
<feature type="domain" description="PAC" evidence="8">
    <location>
        <begin position="303"/>
        <end position="355"/>
    </location>
</feature>
<dbReference type="GO" id="GO:0000155">
    <property type="term" value="F:phosphorelay sensor kinase activity"/>
    <property type="evidence" value="ECO:0007669"/>
    <property type="project" value="InterPro"/>
</dbReference>
<dbReference type="InterPro" id="IPR035965">
    <property type="entry name" value="PAS-like_dom_sf"/>
</dbReference>
<evidence type="ECO:0000256" key="4">
    <source>
        <dbReference type="SAM" id="Coils"/>
    </source>
</evidence>
<dbReference type="InterPro" id="IPR007891">
    <property type="entry name" value="CHASE3"/>
</dbReference>
<dbReference type="PROSITE" id="PS50113">
    <property type="entry name" value="PAC"/>
    <property type="match status" value="1"/>
</dbReference>
<dbReference type="SUPFAM" id="SSF55874">
    <property type="entry name" value="ATPase domain of HSP90 chaperone/DNA topoisomerase II/histidine kinase"/>
    <property type="match status" value="1"/>
</dbReference>
<feature type="transmembrane region" description="Helical" evidence="5">
    <location>
        <begin position="12"/>
        <end position="30"/>
    </location>
</feature>
<dbReference type="InterPro" id="IPR003661">
    <property type="entry name" value="HisK_dim/P_dom"/>
</dbReference>
<comment type="catalytic activity">
    <reaction evidence="1">
        <text>ATP + protein L-histidine = ADP + protein N-phospho-L-histidine.</text>
        <dbReference type="EC" id="2.7.13.3"/>
    </reaction>
</comment>
<evidence type="ECO:0000256" key="1">
    <source>
        <dbReference type="ARBA" id="ARBA00000085"/>
    </source>
</evidence>
<dbReference type="Gene3D" id="1.10.287.130">
    <property type="match status" value="1"/>
</dbReference>
<evidence type="ECO:0000256" key="5">
    <source>
        <dbReference type="SAM" id="Phobius"/>
    </source>
</evidence>